<dbReference type="Pfam" id="PF06977">
    <property type="entry name" value="SdiA-regulated"/>
    <property type="match status" value="1"/>
</dbReference>
<dbReference type="EMBL" id="BLLF01002820">
    <property type="protein sequence ID" value="GFH25459.1"/>
    <property type="molecule type" value="Genomic_DNA"/>
</dbReference>
<dbReference type="SUPFAM" id="SSF50956">
    <property type="entry name" value="Thermostable phytase (3-phytase)"/>
    <property type="match status" value="1"/>
</dbReference>
<dbReference type="GO" id="GO:0005886">
    <property type="term" value="C:plasma membrane"/>
    <property type="evidence" value="ECO:0007669"/>
    <property type="project" value="UniProtKB-SubCell"/>
</dbReference>
<protein>
    <submittedName>
        <fullName evidence="5">SdiA-regulated</fullName>
    </submittedName>
</protein>
<dbReference type="Proteomes" id="UP000485058">
    <property type="component" value="Unassembled WGS sequence"/>
</dbReference>
<feature type="region of interest" description="Disordered" evidence="4">
    <location>
        <begin position="120"/>
        <end position="139"/>
    </location>
</feature>
<organism evidence="5 6">
    <name type="scientific">Haematococcus lacustris</name>
    <name type="common">Green alga</name>
    <name type="synonym">Haematococcus pluvialis</name>
    <dbReference type="NCBI Taxonomy" id="44745"/>
    <lineage>
        <taxon>Eukaryota</taxon>
        <taxon>Viridiplantae</taxon>
        <taxon>Chlorophyta</taxon>
        <taxon>core chlorophytes</taxon>
        <taxon>Chlorophyceae</taxon>
        <taxon>CS clade</taxon>
        <taxon>Chlamydomonadales</taxon>
        <taxon>Haematococcaceae</taxon>
        <taxon>Haematococcus</taxon>
    </lineage>
</organism>
<evidence type="ECO:0000313" key="6">
    <source>
        <dbReference type="Proteomes" id="UP000485058"/>
    </source>
</evidence>
<sequence>MDVAQADNKGFEGIAAGLQPNEIYLAQQDMPRRVIKLDLATGTGEELFDLDADLPSKQGKGIKKGKKRERTPLQETASKLKELSDLVVAPSGLLYILSQASKTIALVTPEGRLLQHKEVDLPRPEVGRPAGPAPRASAHHALQTSRPAHILTSCQAVARLLLLERTS</sequence>
<keyword evidence="2" id="KW-1003">Cell membrane</keyword>
<comment type="caution">
    <text evidence="5">The sequence shown here is derived from an EMBL/GenBank/DDBJ whole genome shotgun (WGS) entry which is preliminary data.</text>
</comment>
<feature type="non-terminal residue" evidence="5">
    <location>
        <position position="1"/>
    </location>
</feature>
<accession>A0A699ZZY7</accession>
<evidence type="ECO:0000256" key="4">
    <source>
        <dbReference type="SAM" id="MobiDB-lite"/>
    </source>
</evidence>
<dbReference type="InterPro" id="IPR009722">
    <property type="entry name" value="YjiK/CarP"/>
</dbReference>
<feature type="compositionally biased region" description="Low complexity" evidence="4">
    <location>
        <begin position="127"/>
        <end position="139"/>
    </location>
</feature>
<keyword evidence="3" id="KW-0472">Membrane</keyword>
<evidence type="ECO:0000256" key="1">
    <source>
        <dbReference type="ARBA" id="ARBA00004236"/>
    </source>
</evidence>
<proteinExistence type="predicted"/>
<dbReference type="AlphaFoldDB" id="A0A699ZZY7"/>
<comment type="subcellular location">
    <subcellularLocation>
        <location evidence="1">Cell membrane</location>
    </subcellularLocation>
</comment>
<reference evidence="5 6" key="1">
    <citation type="submission" date="2020-02" db="EMBL/GenBank/DDBJ databases">
        <title>Draft genome sequence of Haematococcus lacustris strain NIES-144.</title>
        <authorList>
            <person name="Morimoto D."/>
            <person name="Nakagawa S."/>
            <person name="Yoshida T."/>
            <person name="Sawayama S."/>
        </authorList>
    </citation>
    <scope>NUCLEOTIDE SEQUENCE [LARGE SCALE GENOMIC DNA]</scope>
    <source>
        <strain evidence="5 6">NIES-144</strain>
    </source>
</reference>
<evidence type="ECO:0000313" key="5">
    <source>
        <dbReference type="EMBL" id="GFH25459.1"/>
    </source>
</evidence>
<name>A0A699ZZY7_HAELA</name>
<evidence type="ECO:0000256" key="3">
    <source>
        <dbReference type="ARBA" id="ARBA00023136"/>
    </source>
</evidence>
<gene>
    <name evidence="5" type="ORF">HaLaN_23424</name>
</gene>
<evidence type="ECO:0000256" key="2">
    <source>
        <dbReference type="ARBA" id="ARBA00022475"/>
    </source>
</evidence>
<keyword evidence="6" id="KW-1185">Reference proteome</keyword>